<organism evidence="1">
    <name type="scientific">Arundo donax</name>
    <name type="common">Giant reed</name>
    <name type="synonym">Donax arundinaceus</name>
    <dbReference type="NCBI Taxonomy" id="35708"/>
    <lineage>
        <taxon>Eukaryota</taxon>
        <taxon>Viridiplantae</taxon>
        <taxon>Streptophyta</taxon>
        <taxon>Embryophyta</taxon>
        <taxon>Tracheophyta</taxon>
        <taxon>Spermatophyta</taxon>
        <taxon>Magnoliopsida</taxon>
        <taxon>Liliopsida</taxon>
        <taxon>Poales</taxon>
        <taxon>Poaceae</taxon>
        <taxon>PACMAD clade</taxon>
        <taxon>Arundinoideae</taxon>
        <taxon>Arundineae</taxon>
        <taxon>Arundo</taxon>
    </lineage>
</organism>
<reference evidence="1" key="1">
    <citation type="submission" date="2014-09" db="EMBL/GenBank/DDBJ databases">
        <authorList>
            <person name="Magalhaes I.L.F."/>
            <person name="Oliveira U."/>
            <person name="Santos F.R."/>
            <person name="Vidigal T.H.D.A."/>
            <person name="Brescovit A.D."/>
            <person name="Santos A.J."/>
        </authorList>
    </citation>
    <scope>NUCLEOTIDE SEQUENCE</scope>
    <source>
        <tissue evidence="1">Shoot tissue taken approximately 20 cm above the soil surface</tissue>
    </source>
</reference>
<reference evidence="1" key="2">
    <citation type="journal article" date="2015" name="Data Brief">
        <title>Shoot transcriptome of the giant reed, Arundo donax.</title>
        <authorList>
            <person name="Barrero R.A."/>
            <person name="Guerrero F.D."/>
            <person name="Moolhuijzen P."/>
            <person name="Goolsby J.A."/>
            <person name="Tidwell J."/>
            <person name="Bellgard S.E."/>
            <person name="Bellgard M.I."/>
        </authorList>
    </citation>
    <scope>NUCLEOTIDE SEQUENCE</scope>
    <source>
        <tissue evidence="1">Shoot tissue taken approximately 20 cm above the soil surface</tissue>
    </source>
</reference>
<evidence type="ECO:0000313" key="1">
    <source>
        <dbReference type="EMBL" id="JAD39033.1"/>
    </source>
</evidence>
<sequence>MNLSMVTCLMWWSGTTA</sequence>
<protein>
    <submittedName>
        <fullName evidence="1">Uncharacterized protein</fullName>
    </submittedName>
</protein>
<dbReference type="AlphaFoldDB" id="A0A0A8ZMV4"/>
<accession>A0A0A8ZMV4</accession>
<dbReference type="EMBL" id="GBRH01258862">
    <property type="protein sequence ID" value="JAD39033.1"/>
    <property type="molecule type" value="Transcribed_RNA"/>
</dbReference>
<name>A0A0A8ZMV4_ARUDO</name>
<proteinExistence type="predicted"/>